<proteinExistence type="predicted"/>
<evidence type="ECO:0000256" key="1">
    <source>
        <dbReference type="SAM" id="SignalP"/>
    </source>
</evidence>
<keyword evidence="1" id="KW-0732">Signal</keyword>
<organism evidence="2 3">
    <name type="scientific">Anisodus acutangulus</name>
    <dbReference type="NCBI Taxonomy" id="402998"/>
    <lineage>
        <taxon>Eukaryota</taxon>
        <taxon>Viridiplantae</taxon>
        <taxon>Streptophyta</taxon>
        <taxon>Embryophyta</taxon>
        <taxon>Tracheophyta</taxon>
        <taxon>Spermatophyta</taxon>
        <taxon>Magnoliopsida</taxon>
        <taxon>eudicotyledons</taxon>
        <taxon>Gunneridae</taxon>
        <taxon>Pentapetalae</taxon>
        <taxon>asterids</taxon>
        <taxon>lamiids</taxon>
        <taxon>Solanales</taxon>
        <taxon>Solanaceae</taxon>
        <taxon>Solanoideae</taxon>
        <taxon>Hyoscyameae</taxon>
        <taxon>Anisodus</taxon>
    </lineage>
</organism>
<reference evidence="3" key="1">
    <citation type="journal article" date="2023" name="Proc. Natl. Acad. Sci. U.S.A.">
        <title>Genomic and structural basis for evolution of tropane alkaloid biosynthesis.</title>
        <authorList>
            <person name="Wanga Y.-J."/>
            <person name="Taina T."/>
            <person name="Yua J.-Y."/>
            <person name="Lia J."/>
            <person name="Xua B."/>
            <person name="Chenc J."/>
            <person name="D'Auriad J.C."/>
            <person name="Huanga J.-P."/>
            <person name="Huanga S.-X."/>
        </authorList>
    </citation>
    <scope>NUCLEOTIDE SEQUENCE [LARGE SCALE GENOMIC DNA]</scope>
    <source>
        <strain evidence="3">cv. KIB-2019</strain>
    </source>
</reference>
<name>A0A9Q1RPI5_9SOLA</name>
<comment type="caution">
    <text evidence="2">The sequence shown here is derived from an EMBL/GenBank/DDBJ whole genome shotgun (WGS) entry which is preliminary data.</text>
</comment>
<dbReference type="Proteomes" id="UP001152561">
    <property type="component" value="Unassembled WGS sequence"/>
</dbReference>
<feature type="chain" id="PRO_5040356482" evidence="1">
    <location>
        <begin position="25"/>
        <end position="86"/>
    </location>
</feature>
<evidence type="ECO:0000313" key="2">
    <source>
        <dbReference type="EMBL" id="KAJ8570567.1"/>
    </source>
</evidence>
<accession>A0A9Q1RPI5</accession>
<protein>
    <submittedName>
        <fullName evidence="2">Uncharacterized protein</fullName>
    </submittedName>
</protein>
<dbReference type="AlphaFoldDB" id="A0A9Q1RPI5"/>
<dbReference type="OrthoDB" id="1297979at2759"/>
<dbReference type="EMBL" id="JAJAGQ010000002">
    <property type="protein sequence ID" value="KAJ8570567.1"/>
    <property type="molecule type" value="Genomic_DNA"/>
</dbReference>
<feature type="signal peptide" evidence="1">
    <location>
        <begin position="1"/>
        <end position="24"/>
    </location>
</feature>
<keyword evidence="3" id="KW-1185">Reference proteome</keyword>
<sequence length="86" mass="9512">MVQKVAFHLLLLFIFATIISTASSSRILKESIDETSAFDLPVQDANDITVDDADFFAEEVSVARRMDLVLDYASPGANNQHNPTRP</sequence>
<evidence type="ECO:0000313" key="3">
    <source>
        <dbReference type="Proteomes" id="UP001152561"/>
    </source>
</evidence>
<gene>
    <name evidence="2" type="ORF">K7X08_037539</name>
</gene>